<evidence type="ECO:0000313" key="1">
    <source>
        <dbReference type="EMBL" id="MBX36770.1"/>
    </source>
</evidence>
<proteinExistence type="predicted"/>
<dbReference type="EMBL" id="GGEC01056286">
    <property type="protein sequence ID" value="MBX36770.1"/>
    <property type="molecule type" value="Transcribed_RNA"/>
</dbReference>
<dbReference type="AlphaFoldDB" id="A0A2P2N2T4"/>
<organism evidence="1">
    <name type="scientific">Rhizophora mucronata</name>
    <name type="common">Asiatic mangrove</name>
    <dbReference type="NCBI Taxonomy" id="61149"/>
    <lineage>
        <taxon>Eukaryota</taxon>
        <taxon>Viridiplantae</taxon>
        <taxon>Streptophyta</taxon>
        <taxon>Embryophyta</taxon>
        <taxon>Tracheophyta</taxon>
        <taxon>Spermatophyta</taxon>
        <taxon>Magnoliopsida</taxon>
        <taxon>eudicotyledons</taxon>
        <taxon>Gunneridae</taxon>
        <taxon>Pentapetalae</taxon>
        <taxon>rosids</taxon>
        <taxon>fabids</taxon>
        <taxon>Malpighiales</taxon>
        <taxon>Rhizophoraceae</taxon>
        <taxon>Rhizophora</taxon>
    </lineage>
</organism>
<name>A0A2P2N2T4_RHIMU</name>
<reference evidence="1" key="1">
    <citation type="submission" date="2018-02" db="EMBL/GenBank/DDBJ databases">
        <title>Rhizophora mucronata_Transcriptome.</title>
        <authorList>
            <person name="Meera S.P."/>
            <person name="Sreeshan A."/>
            <person name="Augustine A."/>
        </authorList>
    </citation>
    <scope>NUCLEOTIDE SEQUENCE</scope>
    <source>
        <tissue evidence="1">Leaf</tissue>
    </source>
</reference>
<sequence length="35" mass="4031">MSSLVFLCGSSLVLDVCKQGHLQFLRKCNRYELNQ</sequence>
<protein>
    <submittedName>
        <fullName evidence="1">Uncharacterized protein</fullName>
    </submittedName>
</protein>
<accession>A0A2P2N2T4</accession>